<comment type="caution">
    <text evidence="4">The sequence shown here is derived from an EMBL/GenBank/DDBJ whole genome shotgun (WGS) entry which is preliminary data.</text>
</comment>
<accession>A0ABP5IME4</accession>
<reference evidence="5" key="1">
    <citation type="journal article" date="2019" name="Int. J. Syst. Evol. Microbiol.">
        <title>The Global Catalogue of Microorganisms (GCM) 10K type strain sequencing project: providing services to taxonomists for standard genome sequencing and annotation.</title>
        <authorList>
            <consortium name="The Broad Institute Genomics Platform"/>
            <consortium name="The Broad Institute Genome Sequencing Center for Infectious Disease"/>
            <person name="Wu L."/>
            <person name="Ma J."/>
        </authorList>
    </citation>
    <scope>NUCLEOTIDE SEQUENCE [LARGE SCALE GENOMIC DNA]</scope>
    <source>
        <strain evidence="5">JCM 15478</strain>
    </source>
</reference>
<protein>
    <recommendedName>
        <fullName evidence="3">DUF4097 domain-containing protein</fullName>
    </recommendedName>
</protein>
<sequence length="284" mass="29832">MPETLDSASSPSPSPSSPSSASGRPERSGRPLVRRVVRIAALLTGLTLVGGAAWYALLFLVTRTDTATEPIDPSVRSVEVDISSGDVEIDVVGSGEKTELHKELTKSLRSPDEDIERKGDSLSISADCGEGVGQCASDYRLTVPADTRVKVVSRMGDVSVKGVEGSVEGRTRVGSVDVRHVSGDRIVATSKTGDVTLKDVKFGTAEARSKLGGVRVEDISPFEKVTAVSKMGDVELHLPSDAGPFDVNAETRVGDRKVTVDQDSSSGAAVEARTKIGDVTIREG</sequence>
<feature type="compositionally biased region" description="Low complexity" evidence="1">
    <location>
        <begin position="7"/>
        <end position="23"/>
    </location>
</feature>
<evidence type="ECO:0000313" key="4">
    <source>
        <dbReference type="EMBL" id="GAA2101472.1"/>
    </source>
</evidence>
<name>A0ABP5IME4_9ACTN</name>
<dbReference type="Pfam" id="PF13349">
    <property type="entry name" value="DUF4097"/>
    <property type="match status" value="1"/>
</dbReference>
<evidence type="ECO:0000259" key="3">
    <source>
        <dbReference type="Pfam" id="PF13349"/>
    </source>
</evidence>
<keyword evidence="5" id="KW-1185">Reference proteome</keyword>
<gene>
    <name evidence="4" type="ORF">GCM10009801_74810</name>
</gene>
<feature type="compositionally biased region" description="Basic and acidic residues" evidence="1">
    <location>
        <begin position="102"/>
        <end position="120"/>
    </location>
</feature>
<feature type="region of interest" description="Disordered" evidence="1">
    <location>
        <begin position="102"/>
        <end position="121"/>
    </location>
</feature>
<feature type="transmembrane region" description="Helical" evidence="2">
    <location>
        <begin position="36"/>
        <end position="61"/>
    </location>
</feature>
<keyword evidence="2" id="KW-0812">Transmembrane</keyword>
<dbReference type="EMBL" id="BAAAPE010000025">
    <property type="protein sequence ID" value="GAA2101472.1"/>
    <property type="molecule type" value="Genomic_DNA"/>
</dbReference>
<evidence type="ECO:0000313" key="5">
    <source>
        <dbReference type="Proteomes" id="UP001500016"/>
    </source>
</evidence>
<organism evidence="4 5">
    <name type="scientific">Streptomyces albiaxialis</name>
    <dbReference type="NCBI Taxonomy" id="329523"/>
    <lineage>
        <taxon>Bacteria</taxon>
        <taxon>Bacillati</taxon>
        <taxon>Actinomycetota</taxon>
        <taxon>Actinomycetes</taxon>
        <taxon>Kitasatosporales</taxon>
        <taxon>Streptomycetaceae</taxon>
        <taxon>Streptomyces</taxon>
    </lineage>
</organism>
<keyword evidence="2" id="KW-0472">Membrane</keyword>
<dbReference type="InterPro" id="IPR025164">
    <property type="entry name" value="Toastrack_DUF4097"/>
</dbReference>
<keyword evidence="2" id="KW-1133">Transmembrane helix</keyword>
<evidence type="ECO:0000256" key="1">
    <source>
        <dbReference type="SAM" id="MobiDB-lite"/>
    </source>
</evidence>
<dbReference type="RefSeq" id="WP_344534830.1">
    <property type="nucleotide sequence ID" value="NZ_BAAAPE010000025.1"/>
</dbReference>
<feature type="region of interest" description="Disordered" evidence="1">
    <location>
        <begin position="1"/>
        <end position="30"/>
    </location>
</feature>
<feature type="domain" description="DUF4097" evidence="3">
    <location>
        <begin position="79"/>
        <end position="282"/>
    </location>
</feature>
<evidence type="ECO:0000256" key="2">
    <source>
        <dbReference type="SAM" id="Phobius"/>
    </source>
</evidence>
<proteinExistence type="predicted"/>
<dbReference type="Proteomes" id="UP001500016">
    <property type="component" value="Unassembled WGS sequence"/>
</dbReference>